<dbReference type="GO" id="GO:0003676">
    <property type="term" value="F:nucleic acid binding"/>
    <property type="evidence" value="ECO:0007669"/>
    <property type="project" value="InterPro"/>
</dbReference>
<comment type="caution">
    <text evidence="3">The sequence shown here is derived from an EMBL/GenBank/DDBJ whole genome shotgun (WGS) entry which is preliminary data.</text>
</comment>
<dbReference type="EMBL" id="JABXXO010000014">
    <property type="protein sequence ID" value="KAF7761302.1"/>
    <property type="molecule type" value="Genomic_DNA"/>
</dbReference>
<dbReference type="GO" id="GO:0006397">
    <property type="term" value="P:mRNA processing"/>
    <property type="evidence" value="ECO:0007669"/>
    <property type="project" value="UniProtKB-KW"/>
</dbReference>
<feature type="region of interest" description="Disordered" evidence="2">
    <location>
        <begin position="167"/>
        <end position="197"/>
    </location>
</feature>
<feature type="compositionally biased region" description="Polar residues" evidence="2">
    <location>
        <begin position="167"/>
        <end position="178"/>
    </location>
</feature>
<proteinExistence type="predicted"/>
<organism evidence="3 4">
    <name type="scientific">Agaricus bisporus var. burnettii</name>
    <dbReference type="NCBI Taxonomy" id="192524"/>
    <lineage>
        <taxon>Eukaryota</taxon>
        <taxon>Fungi</taxon>
        <taxon>Dikarya</taxon>
        <taxon>Basidiomycota</taxon>
        <taxon>Agaricomycotina</taxon>
        <taxon>Agaricomycetes</taxon>
        <taxon>Agaricomycetidae</taxon>
        <taxon>Agaricales</taxon>
        <taxon>Agaricineae</taxon>
        <taxon>Agaricaceae</taxon>
        <taxon>Agaricus</taxon>
    </lineage>
</organism>
<evidence type="ECO:0000313" key="4">
    <source>
        <dbReference type="Proteomes" id="UP000629468"/>
    </source>
</evidence>
<name>A0A8H7C2V7_AGABI</name>
<dbReference type="SUPFAM" id="SSF57756">
    <property type="entry name" value="Retrovirus zinc finger-like domains"/>
    <property type="match status" value="1"/>
</dbReference>
<sequence length="210" mass="22802">MSDEVLERIMGCWTFHKITEVSHFRRETNWPEKWIQACGQSLIDLLISYSPSKEKSTLAPPSTLVLSEPTLVFSDSSTLAHPLTPVLSDPYPFPTPAQPSDYFTAASTGTTKAIEDNARPVLAALPRPRKRAQIRCGNCQQLGHNQRSCKVSKKVKVELLSLTTSEGINANPATSSPGLKSVADAGPREATPQPESSAGLLHVSAMVCLY</sequence>
<keyword evidence="1" id="KW-0507">mRNA processing</keyword>
<evidence type="ECO:0000313" key="3">
    <source>
        <dbReference type="EMBL" id="KAF7761302.1"/>
    </source>
</evidence>
<protein>
    <recommendedName>
        <fullName evidence="5">CCHC-type domain-containing protein</fullName>
    </recommendedName>
</protein>
<reference evidence="3 4" key="1">
    <citation type="journal article" name="Sci. Rep.">
        <title>Telomere-to-telomere assembled and centromere annotated genomes of the two main subspecies of the button mushroom Agaricus bisporus reveal especially polymorphic chromosome ends.</title>
        <authorList>
            <person name="Sonnenberg A.S.M."/>
            <person name="Sedaghat-Telgerd N."/>
            <person name="Lavrijssen B."/>
            <person name="Ohm R.A."/>
            <person name="Hendrickx P.M."/>
            <person name="Scholtmeijer K."/>
            <person name="Baars J.J.P."/>
            <person name="van Peer A."/>
        </authorList>
    </citation>
    <scope>NUCLEOTIDE SEQUENCE [LARGE SCALE GENOMIC DNA]</scope>
    <source>
        <strain evidence="3 4">H119_p4</strain>
    </source>
</reference>
<evidence type="ECO:0008006" key="5">
    <source>
        <dbReference type="Google" id="ProtNLM"/>
    </source>
</evidence>
<evidence type="ECO:0000256" key="1">
    <source>
        <dbReference type="ARBA" id="ARBA00022664"/>
    </source>
</evidence>
<gene>
    <name evidence="3" type="ORF">Agabi119p4_10711</name>
</gene>
<evidence type="ECO:0000256" key="2">
    <source>
        <dbReference type="SAM" id="MobiDB-lite"/>
    </source>
</evidence>
<dbReference type="AlphaFoldDB" id="A0A8H7C2V7"/>
<dbReference type="InterPro" id="IPR036875">
    <property type="entry name" value="Znf_CCHC_sf"/>
</dbReference>
<dbReference type="Proteomes" id="UP000629468">
    <property type="component" value="Unassembled WGS sequence"/>
</dbReference>
<accession>A0A8H7C2V7</accession>
<dbReference type="GO" id="GO:0008270">
    <property type="term" value="F:zinc ion binding"/>
    <property type="evidence" value="ECO:0007669"/>
    <property type="project" value="InterPro"/>
</dbReference>